<feature type="compositionally biased region" description="Polar residues" evidence="3">
    <location>
        <begin position="120"/>
        <end position="130"/>
    </location>
</feature>
<feature type="region of interest" description="Disordered" evidence="3">
    <location>
        <begin position="116"/>
        <end position="151"/>
    </location>
</feature>
<dbReference type="SMART" id="SM00906">
    <property type="entry name" value="Fungal_trans"/>
    <property type="match status" value="1"/>
</dbReference>
<dbReference type="Proteomes" id="UP000717696">
    <property type="component" value="Unassembled WGS sequence"/>
</dbReference>
<dbReference type="SUPFAM" id="SSF57701">
    <property type="entry name" value="Zn2/Cys6 DNA-binding domain"/>
    <property type="match status" value="1"/>
</dbReference>
<proteinExistence type="predicted"/>
<dbReference type="InterPro" id="IPR036864">
    <property type="entry name" value="Zn2-C6_fun-type_DNA-bd_sf"/>
</dbReference>
<dbReference type="GO" id="GO:0000981">
    <property type="term" value="F:DNA-binding transcription factor activity, RNA polymerase II-specific"/>
    <property type="evidence" value="ECO:0007669"/>
    <property type="project" value="InterPro"/>
</dbReference>
<keyword evidence="2" id="KW-0539">Nucleus</keyword>
<reference evidence="5" key="1">
    <citation type="journal article" date="2021" name="Nat. Commun.">
        <title>Genetic determinants of endophytism in the Arabidopsis root mycobiome.</title>
        <authorList>
            <person name="Mesny F."/>
            <person name="Miyauchi S."/>
            <person name="Thiergart T."/>
            <person name="Pickel B."/>
            <person name="Atanasova L."/>
            <person name="Karlsson M."/>
            <person name="Huettel B."/>
            <person name="Barry K.W."/>
            <person name="Haridas S."/>
            <person name="Chen C."/>
            <person name="Bauer D."/>
            <person name="Andreopoulos W."/>
            <person name="Pangilinan J."/>
            <person name="LaButti K."/>
            <person name="Riley R."/>
            <person name="Lipzen A."/>
            <person name="Clum A."/>
            <person name="Drula E."/>
            <person name="Henrissat B."/>
            <person name="Kohler A."/>
            <person name="Grigoriev I.V."/>
            <person name="Martin F.M."/>
            <person name="Hacquard S."/>
        </authorList>
    </citation>
    <scope>NUCLEOTIDE SEQUENCE</scope>
    <source>
        <strain evidence="5">MPI-CAGE-AT-0021</strain>
    </source>
</reference>
<sequence length="724" mass="79891">MAEHTMRATVDPDDSASADENMPPARKASSSAAPTWKAPRLACFACRQRKVGCDRQDPCSSCARTGAECWYRDRQRTPTGTQRIHVSAQYERKIDSIDRRLQQVIDLLSHSNLSLTSTHGSPSYNQSTHATHGFAGPETPAPSHPSPSVKQSLITPHIFSQEDSTISTDAALAHGLLETAVRDGPLKDYRSETMDTLRALVGRQTGASCHKEANQRHSSLMRPLSSGDDPMPPAHTVMKALQTMKEDPQFERAGLHMLLTVDSFTESVSKVYSPGGGYSLADFIIVNGGLIDVFLKSSILQKNVHPRREMQQCMKACQANLEIALSQLPLHMPCTMDYTIALLFGVFHAISCSKLSTACSLVATALNMCLTAGLHRASSTHSDTPATKKQKAWVFWHIYSIEKGLSLRLGRPSSSIPDYDITMPLPEAEASGSAGKTNSGAVRWIRLSIVQGKVYKLLYSPAALAKPASSRTAWAHSLSEEARSVWNTGKEGIDKPTSACNEGTAAEGGKPLIHITGDVFFLCTLTLIQKAIPPSPGSGSSFTSECINTAREALDKHHEFCEGILSENGHHIDTYFNWTILYNPFIPFIVIFCHVIETMDDSSDDLVRLKLFVDSLKTARFHSEANANIHCHFEVLHDVALQYSEMKIKTGMEQLNDTGLQLDAYIQSMEQIPDPMCRETANLLLPGLAFRDQPMENDWHGSHMTGAWFQPHQEDWRLRDGNQY</sequence>
<dbReference type="InterPro" id="IPR001138">
    <property type="entry name" value="Zn2Cys6_DnaBD"/>
</dbReference>
<dbReference type="SMART" id="SM00066">
    <property type="entry name" value="GAL4"/>
    <property type="match status" value="1"/>
</dbReference>
<dbReference type="CDD" id="cd00067">
    <property type="entry name" value="GAL4"/>
    <property type="match status" value="1"/>
</dbReference>
<name>A0A9P9IYE4_9HYPO</name>
<dbReference type="Pfam" id="PF04082">
    <property type="entry name" value="Fungal_trans"/>
    <property type="match status" value="1"/>
</dbReference>
<dbReference type="OrthoDB" id="103819at2759"/>
<dbReference type="Pfam" id="PF00172">
    <property type="entry name" value="Zn_clus"/>
    <property type="match status" value="1"/>
</dbReference>
<dbReference type="PROSITE" id="PS00463">
    <property type="entry name" value="ZN2_CY6_FUNGAL_1"/>
    <property type="match status" value="1"/>
</dbReference>
<keyword evidence="6" id="KW-1185">Reference proteome</keyword>
<evidence type="ECO:0000256" key="3">
    <source>
        <dbReference type="SAM" id="MobiDB-lite"/>
    </source>
</evidence>
<dbReference type="InterPro" id="IPR007219">
    <property type="entry name" value="XnlR_reg_dom"/>
</dbReference>
<feature type="region of interest" description="Disordered" evidence="3">
    <location>
        <begin position="1"/>
        <end position="33"/>
    </location>
</feature>
<evidence type="ECO:0000313" key="5">
    <source>
        <dbReference type="EMBL" id="KAH7140388.1"/>
    </source>
</evidence>
<dbReference type="InterPro" id="IPR050987">
    <property type="entry name" value="AtrR-like"/>
</dbReference>
<evidence type="ECO:0000259" key="4">
    <source>
        <dbReference type="PROSITE" id="PS50048"/>
    </source>
</evidence>
<dbReference type="AlphaFoldDB" id="A0A9P9IYE4"/>
<dbReference type="Gene3D" id="4.10.240.10">
    <property type="entry name" value="Zn(2)-C6 fungal-type DNA-binding domain"/>
    <property type="match status" value="1"/>
</dbReference>
<dbReference type="PROSITE" id="PS50048">
    <property type="entry name" value="ZN2_CY6_FUNGAL_2"/>
    <property type="match status" value="1"/>
</dbReference>
<dbReference type="PANTHER" id="PTHR46910:SF5">
    <property type="entry name" value="ZN(II)2CYS6 TRANSCRIPTION FACTOR (EUROFUNG)"/>
    <property type="match status" value="1"/>
</dbReference>
<dbReference type="GO" id="GO:0006351">
    <property type="term" value="P:DNA-templated transcription"/>
    <property type="evidence" value="ECO:0007669"/>
    <property type="project" value="InterPro"/>
</dbReference>
<dbReference type="GO" id="GO:0003677">
    <property type="term" value="F:DNA binding"/>
    <property type="evidence" value="ECO:0007669"/>
    <property type="project" value="InterPro"/>
</dbReference>
<evidence type="ECO:0000256" key="2">
    <source>
        <dbReference type="ARBA" id="ARBA00023242"/>
    </source>
</evidence>
<feature type="region of interest" description="Disordered" evidence="3">
    <location>
        <begin position="208"/>
        <end position="229"/>
    </location>
</feature>
<feature type="domain" description="Zn(2)-C6 fungal-type" evidence="4">
    <location>
        <begin position="42"/>
        <end position="71"/>
    </location>
</feature>
<gene>
    <name evidence="5" type="ORF">B0J13DRAFT_557619</name>
</gene>
<comment type="caution">
    <text evidence="5">The sequence shown here is derived from an EMBL/GenBank/DDBJ whole genome shotgun (WGS) entry which is preliminary data.</text>
</comment>
<protein>
    <recommendedName>
        <fullName evidence="4">Zn(2)-C6 fungal-type domain-containing protein</fullName>
    </recommendedName>
</protein>
<evidence type="ECO:0000256" key="1">
    <source>
        <dbReference type="ARBA" id="ARBA00022723"/>
    </source>
</evidence>
<dbReference type="PANTHER" id="PTHR46910">
    <property type="entry name" value="TRANSCRIPTION FACTOR PDR1"/>
    <property type="match status" value="1"/>
</dbReference>
<dbReference type="EMBL" id="JAGMUU010000013">
    <property type="protein sequence ID" value="KAH7140388.1"/>
    <property type="molecule type" value="Genomic_DNA"/>
</dbReference>
<dbReference type="CDD" id="cd12148">
    <property type="entry name" value="fungal_TF_MHR"/>
    <property type="match status" value="1"/>
</dbReference>
<accession>A0A9P9IYE4</accession>
<organism evidence="5 6">
    <name type="scientific">Dactylonectria estremocensis</name>
    <dbReference type="NCBI Taxonomy" id="1079267"/>
    <lineage>
        <taxon>Eukaryota</taxon>
        <taxon>Fungi</taxon>
        <taxon>Dikarya</taxon>
        <taxon>Ascomycota</taxon>
        <taxon>Pezizomycotina</taxon>
        <taxon>Sordariomycetes</taxon>
        <taxon>Hypocreomycetidae</taxon>
        <taxon>Hypocreales</taxon>
        <taxon>Nectriaceae</taxon>
        <taxon>Dactylonectria</taxon>
    </lineage>
</organism>
<dbReference type="GO" id="GO:0008270">
    <property type="term" value="F:zinc ion binding"/>
    <property type="evidence" value="ECO:0007669"/>
    <property type="project" value="InterPro"/>
</dbReference>
<keyword evidence="1" id="KW-0479">Metal-binding</keyword>
<evidence type="ECO:0000313" key="6">
    <source>
        <dbReference type="Proteomes" id="UP000717696"/>
    </source>
</evidence>